<sequence length="383" mass="43367">MEKSANPKKFPSREDLIAAGRDDLAMAIAKEGGWLAFGWDLADEEQGGGGVGLVLANQGQRVLLFRHSSCIPSFYYYFFERDAVTLEDAGIDGILHRLAKERSFAFGIVSRKENESKIGKGEPATWRAWSNHRSGNPLSNFEATEIVCDEDQLQYGPNSVSNHLIESKMNRLSEVQNVTEGISVSHCPYDNDQENAKIQISEHLQHLELQLTSELDLFRSRTNNVVQYKCQDHESLLKELHKLSDALEFQQNEVKNARDLLRSTRAKLAVLEGKISFEATESQKIIEEKQRRLDAAERVIYLLRSVCIVWPNFASEVLLVGSFDGWTSQRRMGKSSSNVFSLNLKLYPGRYEIKFVVDGIWTVDPLRPVVKNNGFENNLLIVT</sequence>
<dbReference type="Proteomes" id="UP000236161">
    <property type="component" value="Unassembled WGS sequence"/>
</dbReference>
<name>A0A2H9ZYK8_9ASPA</name>
<protein>
    <submittedName>
        <fullName evidence="3">Sucrose nonfermenting 4-like protein</fullName>
    </submittedName>
</protein>
<evidence type="ECO:0000256" key="1">
    <source>
        <dbReference type="SAM" id="Coils"/>
    </source>
</evidence>
<dbReference type="OrthoDB" id="531008at2759"/>
<dbReference type="InterPro" id="IPR013783">
    <property type="entry name" value="Ig-like_fold"/>
</dbReference>
<dbReference type="AlphaFoldDB" id="A0A2H9ZYK8"/>
<dbReference type="InterPro" id="IPR032640">
    <property type="entry name" value="AMPK1_CBM"/>
</dbReference>
<dbReference type="Gene3D" id="2.60.40.10">
    <property type="entry name" value="Immunoglobulins"/>
    <property type="match status" value="1"/>
</dbReference>
<dbReference type="CDD" id="cd02859">
    <property type="entry name" value="E_set_AMPKbeta_like_N"/>
    <property type="match status" value="1"/>
</dbReference>
<dbReference type="PANTHER" id="PTHR47434">
    <property type="entry name" value="PROTEIN PTST HOMOLOG 3, CHLOROPLASTIC"/>
    <property type="match status" value="1"/>
</dbReference>
<dbReference type="Pfam" id="PF16561">
    <property type="entry name" value="AMPK1_CBM"/>
    <property type="match status" value="1"/>
</dbReference>
<evidence type="ECO:0000259" key="2">
    <source>
        <dbReference type="Pfam" id="PF16561"/>
    </source>
</evidence>
<keyword evidence="1" id="KW-0175">Coiled coil</keyword>
<keyword evidence="4" id="KW-1185">Reference proteome</keyword>
<feature type="domain" description="AMP-activated protein kinase glycogen-binding" evidence="2">
    <location>
        <begin position="306"/>
        <end position="382"/>
    </location>
</feature>
<dbReference type="EMBL" id="KZ452538">
    <property type="protein sequence ID" value="PKA48364.1"/>
    <property type="molecule type" value="Genomic_DNA"/>
</dbReference>
<reference evidence="3 4" key="1">
    <citation type="journal article" date="2017" name="Nature">
        <title>The Apostasia genome and the evolution of orchids.</title>
        <authorList>
            <person name="Zhang G.Q."/>
            <person name="Liu K.W."/>
            <person name="Li Z."/>
            <person name="Lohaus R."/>
            <person name="Hsiao Y.Y."/>
            <person name="Niu S.C."/>
            <person name="Wang J.Y."/>
            <person name="Lin Y.C."/>
            <person name="Xu Q."/>
            <person name="Chen L.J."/>
            <person name="Yoshida K."/>
            <person name="Fujiwara S."/>
            <person name="Wang Z.W."/>
            <person name="Zhang Y.Q."/>
            <person name="Mitsuda N."/>
            <person name="Wang M."/>
            <person name="Liu G.H."/>
            <person name="Pecoraro L."/>
            <person name="Huang H.X."/>
            <person name="Xiao X.J."/>
            <person name="Lin M."/>
            <person name="Wu X.Y."/>
            <person name="Wu W.L."/>
            <person name="Chen Y.Y."/>
            <person name="Chang S.B."/>
            <person name="Sakamoto S."/>
            <person name="Ohme-Takagi M."/>
            <person name="Yagi M."/>
            <person name="Zeng S.J."/>
            <person name="Shen C.Y."/>
            <person name="Yeh C.M."/>
            <person name="Luo Y.B."/>
            <person name="Tsai W.C."/>
            <person name="Van de Peer Y."/>
            <person name="Liu Z.J."/>
        </authorList>
    </citation>
    <scope>NUCLEOTIDE SEQUENCE [LARGE SCALE GENOMIC DNA]</scope>
    <source>
        <strain evidence="4">cv. Shenzhen</strain>
        <tissue evidence="3">Stem</tissue>
    </source>
</reference>
<dbReference type="InterPro" id="IPR014756">
    <property type="entry name" value="Ig_E-set"/>
</dbReference>
<gene>
    <name evidence="3" type="primary">SNF4</name>
    <name evidence="3" type="ORF">AXF42_Ash020456</name>
</gene>
<dbReference type="GO" id="GO:0009507">
    <property type="term" value="C:chloroplast"/>
    <property type="evidence" value="ECO:0007669"/>
    <property type="project" value="UniProtKB-ARBA"/>
</dbReference>
<evidence type="ECO:0000313" key="3">
    <source>
        <dbReference type="EMBL" id="PKA48364.1"/>
    </source>
</evidence>
<accession>A0A2H9ZYK8</accession>
<dbReference type="STRING" id="1088818.A0A2H9ZYK8"/>
<evidence type="ECO:0000313" key="4">
    <source>
        <dbReference type="Proteomes" id="UP000236161"/>
    </source>
</evidence>
<dbReference type="PANTHER" id="PTHR47434:SF1">
    <property type="entry name" value="PROTEIN PTST HOMOLOG 2, CHLOROPLASTIC"/>
    <property type="match status" value="1"/>
</dbReference>
<organism evidence="3 4">
    <name type="scientific">Apostasia shenzhenica</name>
    <dbReference type="NCBI Taxonomy" id="1088818"/>
    <lineage>
        <taxon>Eukaryota</taxon>
        <taxon>Viridiplantae</taxon>
        <taxon>Streptophyta</taxon>
        <taxon>Embryophyta</taxon>
        <taxon>Tracheophyta</taxon>
        <taxon>Spermatophyta</taxon>
        <taxon>Magnoliopsida</taxon>
        <taxon>Liliopsida</taxon>
        <taxon>Asparagales</taxon>
        <taxon>Orchidaceae</taxon>
        <taxon>Apostasioideae</taxon>
        <taxon>Apostasia</taxon>
    </lineage>
</organism>
<proteinExistence type="predicted"/>
<feature type="coiled-coil region" evidence="1">
    <location>
        <begin position="233"/>
        <end position="299"/>
    </location>
</feature>
<dbReference type="SUPFAM" id="SSF81296">
    <property type="entry name" value="E set domains"/>
    <property type="match status" value="1"/>
</dbReference>